<feature type="transmembrane region" description="Helical" evidence="6">
    <location>
        <begin position="217"/>
        <end position="240"/>
    </location>
</feature>
<evidence type="ECO:0000256" key="1">
    <source>
        <dbReference type="ARBA" id="ARBA00004127"/>
    </source>
</evidence>
<dbReference type="OrthoDB" id="199599at2759"/>
<keyword evidence="3 6" id="KW-1133">Transmembrane helix</keyword>
<evidence type="ECO:0000256" key="6">
    <source>
        <dbReference type="SAM" id="Phobius"/>
    </source>
</evidence>
<feature type="transmembrane region" description="Helical" evidence="6">
    <location>
        <begin position="179"/>
        <end position="196"/>
    </location>
</feature>
<name>A0A4S2N351_9PEZI</name>
<evidence type="ECO:0000313" key="9">
    <source>
        <dbReference type="Proteomes" id="UP000298138"/>
    </source>
</evidence>
<dbReference type="InterPro" id="IPR052053">
    <property type="entry name" value="IM_YidH-like"/>
</dbReference>
<dbReference type="Pfam" id="PF02656">
    <property type="entry name" value="DUF202"/>
    <property type="match status" value="1"/>
</dbReference>
<evidence type="ECO:0000256" key="2">
    <source>
        <dbReference type="ARBA" id="ARBA00022692"/>
    </source>
</evidence>
<comment type="subcellular location">
    <subcellularLocation>
        <location evidence="1">Endomembrane system</location>
        <topology evidence="1">Multi-pass membrane protein</topology>
    </subcellularLocation>
</comment>
<dbReference type="InterPro" id="IPR003807">
    <property type="entry name" value="DUF202"/>
</dbReference>
<protein>
    <recommendedName>
        <fullName evidence="7">DUF202 domain-containing protein</fullName>
    </recommendedName>
</protein>
<sequence length="247" mass="26985">MPHDSNYTYHNLPPSTTSSSYDHIQPLPSPPPRSLTSVINSAFSPELDTELRARGAGDLDSGTEVEDDDEGEERMRRRRVGRGGKWKWGGGLDDGEEGGEGWNWGEDTAVGRFWGRKVACTVPGESARDHLALERTYLAYHRTSLVLALFSVIIAQLQVLQHAPQPDKTFGFYVLGKPLSGLFASMAILVSVVGVARWWRLQQALLRGKAVGGGWEILVIGGVMGGAVAVVFVLVLVAGVRRTYLRD</sequence>
<evidence type="ECO:0000256" key="3">
    <source>
        <dbReference type="ARBA" id="ARBA00022989"/>
    </source>
</evidence>
<feature type="domain" description="DUF202" evidence="7">
    <location>
        <begin position="128"/>
        <end position="203"/>
    </location>
</feature>
<evidence type="ECO:0000256" key="4">
    <source>
        <dbReference type="ARBA" id="ARBA00023136"/>
    </source>
</evidence>
<evidence type="ECO:0000256" key="5">
    <source>
        <dbReference type="SAM" id="MobiDB-lite"/>
    </source>
</evidence>
<evidence type="ECO:0000259" key="7">
    <source>
        <dbReference type="Pfam" id="PF02656"/>
    </source>
</evidence>
<dbReference type="PANTHER" id="PTHR34187:SF1">
    <property type="entry name" value="DUF202 DOMAIN-CONTAINING PROTEIN"/>
    <property type="match status" value="1"/>
</dbReference>
<dbReference type="AlphaFoldDB" id="A0A4S2N351"/>
<organism evidence="8 9">
    <name type="scientific">Ascodesmis nigricans</name>
    <dbReference type="NCBI Taxonomy" id="341454"/>
    <lineage>
        <taxon>Eukaryota</taxon>
        <taxon>Fungi</taxon>
        <taxon>Dikarya</taxon>
        <taxon>Ascomycota</taxon>
        <taxon>Pezizomycotina</taxon>
        <taxon>Pezizomycetes</taxon>
        <taxon>Pezizales</taxon>
        <taxon>Ascodesmidaceae</taxon>
        <taxon>Ascodesmis</taxon>
    </lineage>
</organism>
<dbReference type="EMBL" id="ML220114">
    <property type="protein sequence ID" value="TGZ83374.1"/>
    <property type="molecule type" value="Genomic_DNA"/>
</dbReference>
<keyword evidence="2 6" id="KW-0812">Transmembrane</keyword>
<feature type="compositionally biased region" description="Polar residues" evidence="5">
    <location>
        <begin position="1"/>
        <end position="22"/>
    </location>
</feature>
<feature type="transmembrane region" description="Helical" evidence="6">
    <location>
        <begin position="138"/>
        <end position="159"/>
    </location>
</feature>
<dbReference type="InParanoid" id="A0A4S2N351"/>
<gene>
    <name evidence="8" type="ORF">EX30DRAFT_394594</name>
</gene>
<accession>A0A4S2N351</accession>
<feature type="region of interest" description="Disordered" evidence="5">
    <location>
        <begin position="1"/>
        <end position="80"/>
    </location>
</feature>
<dbReference type="PANTHER" id="PTHR34187">
    <property type="entry name" value="FGR18P"/>
    <property type="match status" value="1"/>
</dbReference>
<feature type="compositionally biased region" description="Acidic residues" evidence="5">
    <location>
        <begin position="61"/>
        <end position="72"/>
    </location>
</feature>
<dbReference type="STRING" id="341454.A0A4S2N351"/>
<dbReference type="Proteomes" id="UP000298138">
    <property type="component" value="Unassembled WGS sequence"/>
</dbReference>
<evidence type="ECO:0000313" key="8">
    <source>
        <dbReference type="EMBL" id="TGZ83374.1"/>
    </source>
</evidence>
<reference evidence="8 9" key="1">
    <citation type="submission" date="2019-04" db="EMBL/GenBank/DDBJ databases">
        <title>Comparative genomics and transcriptomics to analyze fruiting body development in filamentous ascomycetes.</title>
        <authorList>
            <consortium name="DOE Joint Genome Institute"/>
            <person name="Lutkenhaus R."/>
            <person name="Traeger S."/>
            <person name="Breuer J."/>
            <person name="Kuo A."/>
            <person name="Lipzen A."/>
            <person name="Pangilinan J."/>
            <person name="Dilworth D."/>
            <person name="Sandor L."/>
            <person name="Poggeler S."/>
            <person name="Barry K."/>
            <person name="Grigoriev I.V."/>
            <person name="Nowrousian M."/>
        </authorList>
    </citation>
    <scope>NUCLEOTIDE SEQUENCE [LARGE SCALE GENOMIC DNA]</scope>
    <source>
        <strain evidence="8 9">CBS 389.68</strain>
    </source>
</reference>
<keyword evidence="4 6" id="KW-0472">Membrane</keyword>
<keyword evidence="9" id="KW-1185">Reference proteome</keyword>
<proteinExistence type="predicted"/>
<dbReference type="GO" id="GO:0012505">
    <property type="term" value="C:endomembrane system"/>
    <property type="evidence" value="ECO:0007669"/>
    <property type="project" value="UniProtKB-SubCell"/>
</dbReference>